<name>A0A240EWV2_9CAUD</name>
<keyword evidence="2" id="KW-1185">Reference proteome</keyword>
<reference evidence="1 2" key="1">
    <citation type="journal article" date="2017" name="PLoS ONE">
        <title>Environmental bacteriophages active on biofilms and planktonic forms of toxigenic Vibrio cholerae: Potential relevance in cholera epidemiology.</title>
        <authorList>
            <person name="Naser I.B."/>
            <person name="Hoque M.M."/>
            <person name="Abdullah A."/>
            <person name="Bari S.M.N."/>
            <person name="Ghosh A.N."/>
            <person name="Faruque S.M."/>
        </authorList>
    </citation>
    <scope>NUCLEOTIDE SEQUENCE [LARGE SCALE GENOMIC DNA]</scope>
</reference>
<organism evidence="1 2">
    <name type="scientific">Vibrio phage JSF7</name>
    <dbReference type="NCBI Taxonomy" id="1292086"/>
    <lineage>
        <taxon>Viruses</taxon>
        <taxon>Duplodnaviria</taxon>
        <taxon>Heunggongvirae</taxon>
        <taxon>Uroviricota</taxon>
        <taxon>Caudoviricetes</taxon>
        <taxon>Autographivirales</taxon>
        <taxon>Tawavirus</taxon>
        <taxon>Tawavirus JSF7</taxon>
    </lineage>
</organism>
<dbReference type="GeneID" id="54974164"/>
<dbReference type="Proteomes" id="UP000225149">
    <property type="component" value="Segment"/>
</dbReference>
<sequence length="61" mass="7025">MLRLMYIGYSTAPSMRNQWWLMDTGAAFDLGVHSFGACKPTKQQVRKIKQGINRYRAQFGV</sequence>
<accession>A0A240EWV2</accession>
<dbReference type="EMBL" id="KY065149">
    <property type="protein sequence ID" value="APD18143.1"/>
    <property type="molecule type" value="Genomic_DNA"/>
</dbReference>
<evidence type="ECO:0000313" key="2">
    <source>
        <dbReference type="Proteomes" id="UP000225149"/>
    </source>
</evidence>
<evidence type="ECO:0000313" key="1">
    <source>
        <dbReference type="EMBL" id="APD18143.1"/>
    </source>
</evidence>
<proteinExistence type="predicted"/>
<dbReference type="RefSeq" id="YP_009784169.1">
    <property type="nucleotide sequence ID" value="NC_047741.1"/>
</dbReference>
<protein>
    <submittedName>
        <fullName evidence="1">Uncharacterized protein</fullName>
    </submittedName>
</protein>
<dbReference type="KEGG" id="vg:54974164"/>